<evidence type="ECO:0000256" key="7">
    <source>
        <dbReference type="ARBA" id="ARBA00023170"/>
    </source>
</evidence>
<comment type="function">
    <text evidence="1">Putative odorant or sperm cell receptor.</text>
</comment>
<feature type="transmembrane region" description="Helical" evidence="10">
    <location>
        <begin position="358"/>
        <end position="380"/>
    </location>
</feature>
<evidence type="ECO:0000256" key="10">
    <source>
        <dbReference type="SAM" id="Phobius"/>
    </source>
</evidence>
<keyword evidence="8 9" id="KW-0807">Transducer</keyword>
<evidence type="ECO:0000256" key="2">
    <source>
        <dbReference type="ARBA" id="ARBA00004141"/>
    </source>
</evidence>
<keyword evidence="7 9" id="KW-0675">Receptor</keyword>
<keyword evidence="3 9" id="KW-0812">Transmembrane</keyword>
<feature type="transmembrane region" description="Helical" evidence="10">
    <location>
        <begin position="96"/>
        <end position="116"/>
    </location>
</feature>
<comment type="caution">
    <text evidence="12">The sequence shown here is derived from an EMBL/GenBank/DDBJ whole genome shotgun (WGS) entry which is preliminary data.</text>
</comment>
<keyword evidence="13" id="KW-1185">Reference proteome</keyword>
<evidence type="ECO:0000256" key="1">
    <source>
        <dbReference type="ARBA" id="ARBA00003929"/>
    </source>
</evidence>
<feature type="transmembrane region" description="Helical" evidence="10">
    <location>
        <begin position="603"/>
        <end position="623"/>
    </location>
</feature>
<feature type="transmembrane region" description="Helical" evidence="10">
    <location>
        <begin position="28"/>
        <end position="51"/>
    </location>
</feature>
<dbReference type="Proteomes" id="UP001177744">
    <property type="component" value="Unassembled WGS sequence"/>
</dbReference>
<feature type="transmembrane region" description="Helical" evidence="10">
    <location>
        <begin position="392"/>
        <end position="417"/>
    </location>
</feature>
<dbReference type="Gene3D" id="1.20.1070.10">
    <property type="entry name" value="Rhodopsin 7-helix transmembrane proteins"/>
    <property type="match status" value="2"/>
</dbReference>
<feature type="transmembrane region" description="Helical" evidence="10">
    <location>
        <begin position="429"/>
        <end position="451"/>
    </location>
</feature>
<proteinExistence type="inferred from homology"/>
<evidence type="ECO:0000313" key="13">
    <source>
        <dbReference type="Proteomes" id="UP001177744"/>
    </source>
</evidence>
<accession>A0AA40HRV2</accession>
<protein>
    <recommendedName>
        <fullName evidence="11">G-protein coupled receptors family 1 profile domain-containing protein</fullName>
    </recommendedName>
</protein>
<dbReference type="CDD" id="cd15230">
    <property type="entry name" value="7tmA_OR5-like"/>
    <property type="match status" value="2"/>
</dbReference>
<evidence type="ECO:0000256" key="6">
    <source>
        <dbReference type="ARBA" id="ARBA00023136"/>
    </source>
</evidence>
<feature type="domain" description="G-protein coupled receptors family 1 profile" evidence="11">
    <location>
        <begin position="41"/>
        <end position="286"/>
    </location>
</feature>
<evidence type="ECO:0000256" key="4">
    <source>
        <dbReference type="ARBA" id="ARBA00022989"/>
    </source>
</evidence>
<dbReference type="PRINTS" id="PR00245">
    <property type="entry name" value="OLFACTORYR"/>
</dbReference>
<dbReference type="PANTHER" id="PTHR48018">
    <property type="entry name" value="OLFACTORY RECEPTOR"/>
    <property type="match status" value="1"/>
</dbReference>
<name>A0AA40HRV2_CNENI</name>
<dbReference type="InterPro" id="IPR000276">
    <property type="entry name" value="GPCR_Rhodpsn"/>
</dbReference>
<evidence type="ECO:0000256" key="3">
    <source>
        <dbReference type="ARBA" id="ARBA00022692"/>
    </source>
</evidence>
<dbReference type="InterPro" id="IPR000725">
    <property type="entry name" value="Olfact_rcpt"/>
</dbReference>
<organism evidence="12 13">
    <name type="scientific">Cnephaeus nilssonii</name>
    <name type="common">Northern bat</name>
    <name type="synonym">Eptesicus nilssonii</name>
    <dbReference type="NCBI Taxonomy" id="3371016"/>
    <lineage>
        <taxon>Eukaryota</taxon>
        <taxon>Metazoa</taxon>
        <taxon>Chordata</taxon>
        <taxon>Craniata</taxon>
        <taxon>Vertebrata</taxon>
        <taxon>Euteleostomi</taxon>
        <taxon>Mammalia</taxon>
        <taxon>Eutheria</taxon>
        <taxon>Laurasiatheria</taxon>
        <taxon>Chiroptera</taxon>
        <taxon>Yangochiroptera</taxon>
        <taxon>Vespertilionidae</taxon>
        <taxon>Cnephaeus</taxon>
    </lineage>
</organism>
<feature type="transmembrane region" description="Helical" evidence="10">
    <location>
        <begin position="193"/>
        <end position="221"/>
    </location>
</feature>
<dbReference type="SUPFAM" id="SSF81321">
    <property type="entry name" value="Family A G protein-coupled receptor-like"/>
    <property type="match status" value="2"/>
</dbReference>
<dbReference type="GO" id="GO:0004930">
    <property type="term" value="F:G protein-coupled receptor activity"/>
    <property type="evidence" value="ECO:0007669"/>
    <property type="project" value="UniProtKB-KW"/>
</dbReference>
<evidence type="ECO:0000313" key="12">
    <source>
        <dbReference type="EMBL" id="KAK1335810.1"/>
    </source>
</evidence>
<feature type="transmembrane region" description="Helical" evidence="10">
    <location>
        <begin position="528"/>
        <end position="556"/>
    </location>
</feature>
<dbReference type="InterPro" id="IPR017452">
    <property type="entry name" value="GPCR_Rhodpsn_7TM"/>
</dbReference>
<evidence type="ECO:0000259" key="11">
    <source>
        <dbReference type="PROSITE" id="PS50262"/>
    </source>
</evidence>
<keyword evidence="4 10" id="KW-1133">Transmembrane helix</keyword>
<evidence type="ECO:0000256" key="8">
    <source>
        <dbReference type="ARBA" id="ARBA00023224"/>
    </source>
</evidence>
<evidence type="ECO:0000256" key="9">
    <source>
        <dbReference type="RuleBase" id="RU000688"/>
    </source>
</evidence>
<dbReference type="EMBL" id="JAULJE010000013">
    <property type="protein sequence ID" value="KAK1335810.1"/>
    <property type="molecule type" value="Genomic_DNA"/>
</dbReference>
<comment type="similarity">
    <text evidence="9">Belongs to the G-protein coupled receptor 1 family.</text>
</comment>
<feature type="transmembrane region" description="Helical" evidence="10">
    <location>
        <begin position="136"/>
        <end position="154"/>
    </location>
</feature>
<evidence type="ECO:0000256" key="5">
    <source>
        <dbReference type="ARBA" id="ARBA00023040"/>
    </source>
</evidence>
<dbReference type="PROSITE" id="PS50262">
    <property type="entry name" value="G_PROTEIN_RECEP_F1_2"/>
    <property type="match status" value="2"/>
</dbReference>
<reference evidence="12" key="1">
    <citation type="submission" date="2023-06" db="EMBL/GenBank/DDBJ databases">
        <title>Reference genome for the Northern bat (Eptesicus nilssonii), a most northern bat species.</title>
        <authorList>
            <person name="Laine V.N."/>
            <person name="Pulliainen A.T."/>
            <person name="Lilley T.M."/>
        </authorList>
    </citation>
    <scope>NUCLEOTIDE SEQUENCE</scope>
    <source>
        <strain evidence="12">BLF_Eptnil</strain>
        <tissue evidence="12">Kidney</tissue>
    </source>
</reference>
<keyword evidence="6 10" id="KW-0472">Membrane</keyword>
<comment type="subcellular location">
    <subcellularLocation>
        <location evidence="2">Membrane</location>
        <topology evidence="2">Multi-pass membrane protein</topology>
    </subcellularLocation>
</comment>
<keyword evidence="5 9" id="KW-0297">G-protein coupled receptor</keyword>
<dbReference type="FunFam" id="1.20.1070.10:FF:000003">
    <property type="entry name" value="Olfactory receptor"/>
    <property type="match status" value="2"/>
</dbReference>
<feature type="domain" description="G-protein coupled receptors family 1 profile" evidence="11">
    <location>
        <begin position="372"/>
        <end position="621"/>
    </location>
</feature>
<gene>
    <name evidence="12" type="ORF">QTO34_003605</name>
</gene>
<dbReference type="GO" id="GO:0016020">
    <property type="term" value="C:membrane"/>
    <property type="evidence" value="ECO:0007669"/>
    <property type="project" value="UniProtKB-SubCell"/>
</dbReference>
<feature type="transmembrane region" description="Helical" evidence="10">
    <location>
        <begin position="568"/>
        <end position="591"/>
    </location>
</feature>
<sequence>MAKKNLTLVTEFLLIAFTDRPERALPLFLLFLFIYLITLLGNLGMIILIHVDHRLHTPMYFLLSHLSFTDICYSSVTVPQMMAVLLELGAVYPTHAFFLFTFFGSIDCYLLALMAYDRYVAVCQPLLYVTIMTQKARLGFVAGAYIAGLLSALVRTVSAFTLSFCGTNEINFIFCDLPPLLKLTCGDSYNQEVIIIVFAIFVIPACLVVILVSYLFIIVAIMRIPSAGGRAKTFSTCTSHLIAVSLFFGTLIFMYLRDNSGQSSEEDRVVSVFYTTVIPMLNPLIYSLRNKEVKEALRKILNRANFITCNDLNFPPKLTLVLALSHTTTEWMAGRNRTLVTEFLLIAFTEHPQWGLPLFLLFLSFYFVTLLGNAGMIILIHKDHQLRTPMYFFLGHLSFVDMCYSSVIVPQLLAVLLDHGTAISQARCAAQFFLFTFFASIDCYLLAIMAYDRYVAVCQPLLYVTIMTEKTRWGLVAGAYIAGFSSAFVRTVTAFTLSFCGNNEIDFIFCDLPPLLKLTCGESFTQEVVIIVFALFVMPACVLVILVSYLFIIVAIMQIRSAGGRAKTFSTCASHLTAVSLFFGTLIFMYLRDNSGQSSEEDRVVSVLYTVVTPMLNPLIYSLRNKEVKAAVRKALSRSKASGRP</sequence>
<dbReference type="Pfam" id="PF13853">
    <property type="entry name" value="7tm_4"/>
    <property type="match status" value="2"/>
</dbReference>
<dbReference type="AlphaFoldDB" id="A0AA40HRV2"/>
<dbReference type="GO" id="GO:0004984">
    <property type="term" value="F:olfactory receptor activity"/>
    <property type="evidence" value="ECO:0007669"/>
    <property type="project" value="InterPro"/>
</dbReference>
<dbReference type="PROSITE" id="PS00237">
    <property type="entry name" value="G_PROTEIN_RECEP_F1_1"/>
    <property type="match status" value="2"/>
</dbReference>
<feature type="transmembrane region" description="Helical" evidence="10">
    <location>
        <begin position="233"/>
        <end position="256"/>
    </location>
</feature>
<dbReference type="PRINTS" id="PR00237">
    <property type="entry name" value="GPCRRHODOPSN"/>
</dbReference>